<dbReference type="EC" id="2.7.1.39" evidence="3 13"/>
<keyword evidence="10 13" id="KW-0067">ATP-binding</keyword>
<dbReference type="PIRSF" id="PIRSF000676">
    <property type="entry name" value="Homoser_kin"/>
    <property type="match status" value="1"/>
</dbReference>
<evidence type="ECO:0000256" key="13">
    <source>
        <dbReference type="HAMAP-Rule" id="MF_00384"/>
    </source>
</evidence>
<dbReference type="Gene3D" id="3.30.230.10">
    <property type="match status" value="1"/>
</dbReference>
<dbReference type="RefSeq" id="WP_082910433.1">
    <property type="nucleotide sequence ID" value="NZ_CBCSAS010000028.1"/>
</dbReference>
<dbReference type="Pfam" id="PF08544">
    <property type="entry name" value="GHMP_kinases_C"/>
    <property type="match status" value="1"/>
</dbReference>
<dbReference type="InterPro" id="IPR006204">
    <property type="entry name" value="GHMP_kinase_N_dom"/>
</dbReference>
<dbReference type="InterPro" id="IPR013750">
    <property type="entry name" value="GHMP_kinase_C_dom"/>
</dbReference>
<evidence type="ECO:0000256" key="6">
    <source>
        <dbReference type="ARBA" id="ARBA00022679"/>
    </source>
</evidence>
<dbReference type="PANTHER" id="PTHR20861">
    <property type="entry name" value="HOMOSERINE/4-DIPHOSPHOCYTIDYL-2-C-METHYL-D-ERYTHRITOL KINASE"/>
    <property type="match status" value="1"/>
</dbReference>
<sequence length="348" mass="36011">MGSRRMDREGRPVAEAPALGRSAPKDAVGVWTARVPASSANLGSGFDVLGMAVDLELVVRATFDPEAPGALSIAVAGAPPAAGAAADGAASIPNDETNLIYRAFRAALQAAGEPVPGVRFVIESAIPPASGLGSSAAAIAAGLILARGVLGARFRIDDGLALAVRLEGHPDNVAAAFFGGLVAAWAAEEGAVSVQMVRRELPLRLLALVPERPLSTASSRAVLPKAYSRPDVVDALAKVALLVSAVKNGDWGALKPLFADRLHQPYRLPLVPGAEAVFRLANDRRCLGMYLSGAGPTIMALFLDEAERAAWLEGARPVLEAYGFRPLELAPSAVGARVETPEGETLAW</sequence>
<dbReference type="Pfam" id="PF00288">
    <property type="entry name" value="GHMP_kinases_N"/>
    <property type="match status" value="1"/>
</dbReference>
<evidence type="ECO:0000256" key="10">
    <source>
        <dbReference type="ARBA" id="ARBA00022840"/>
    </source>
</evidence>
<dbReference type="UniPathway" id="UPA00050">
    <property type="reaction ID" value="UER00064"/>
</dbReference>
<dbReference type="OrthoDB" id="9769912at2"/>
<dbReference type="InterPro" id="IPR020568">
    <property type="entry name" value="Ribosomal_Su5_D2-typ_SF"/>
</dbReference>
<feature type="domain" description="GHMP kinase C-terminal" evidence="15">
    <location>
        <begin position="243"/>
        <end position="309"/>
    </location>
</feature>
<keyword evidence="8 13" id="KW-0547">Nucleotide-binding</keyword>
<comment type="function">
    <text evidence="12 13">Catalyzes the ATP-dependent phosphorylation of L-homoserine to L-homoserine phosphate.</text>
</comment>
<dbReference type="PROSITE" id="PS00627">
    <property type="entry name" value="GHMP_KINASES_ATP"/>
    <property type="match status" value="1"/>
</dbReference>
<evidence type="ECO:0000313" key="16">
    <source>
        <dbReference type="EMBL" id="OAR05227.1"/>
    </source>
</evidence>
<keyword evidence="9 13" id="KW-0418">Kinase</keyword>
<dbReference type="SUPFAM" id="SSF55060">
    <property type="entry name" value="GHMP Kinase, C-terminal domain"/>
    <property type="match status" value="1"/>
</dbReference>
<keyword evidence="17" id="KW-1185">Reference proteome</keyword>
<comment type="caution">
    <text evidence="16">The sequence shown here is derived from an EMBL/GenBank/DDBJ whole genome shotgun (WGS) entry which is preliminary data.</text>
</comment>
<accession>A0A179IRA6</accession>
<dbReference type="STRING" id="1484.SA87_05530"/>
<dbReference type="InterPro" id="IPR006203">
    <property type="entry name" value="GHMP_knse_ATP-bd_CS"/>
</dbReference>
<dbReference type="PANTHER" id="PTHR20861:SF1">
    <property type="entry name" value="HOMOSERINE KINASE"/>
    <property type="match status" value="1"/>
</dbReference>
<dbReference type="InterPro" id="IPR000870">
    <property type="entry name" value="Homoserine_kinase"/>
</dbReference>
<keyword evidence="13" id="KW-0963">Cytoplasm</keyword>
<feature type="domain" description="GHMP kinase N-terminal" evidence="14">
    <location>
        <begin position="98"/>
        <end position="180"/>
    </location>
</feature>
<dbReference type="GO" id="GO:0004413">
    <property type="term" value="F:homoserine kinase activity"/>
    <property type="evidence" value="ECO:0007669"/>
    <property type="project" value="UniProtKB-UniRule"/>
</dbReference>
<evidence type="ECO:0000259" key="14">
    <source>
        <dbReference type="Pfam" id="PF00288"/>
    </source>
</evidence>
<name>A0A179IRA6_HYDSH</name>
<dbReference type="SUPFAM" id="SSF54211">
    <property type="entry name" value="Ribosomal protein S5 domain 2-like"/>
    <property type="match status" value="1"/>
</dbReference>
<keyword evidence="5 13" id="KW-0028">Amino-acid biosynthesis</keyword>
<evidence type="ECO:0000256" key="12">
    <source>
        <dbReference type="ARBA" id="ARBA00049954"/>
    </source>
</evidence>
<gene>
    <name evidence="13" type="primary">thrB</name>
    <name evidence="16" type="ORF">SA87_05530</name>
</gene>
<dbReference type="InterPro" id="IPR014721">
    <property type="entry name" value="Ribsml_uS5_D2-typ_fold_subgr"/>
</dbReference>
<comment type="similarity">
    <text evidence="2 13">Belongs to the GHMP kinase family. Homoserine kinase subfamily.</text>
</comment>
<evidence type="ECO:0000256" key="3">
    <source>
        <dbReference type="ARBA" id="ARBA00012078"/>
    </source>
</evidence>
<dbReference type="GO" id="GO:0005737">
    <property type="term" value="C:cytoplasm"/>
    <property type="evidence" value="ECO:0007669"/>
    <property type="project" value="UniProtKB-SubCell"/>
</dbReference>
<dbReference type="InterPro" id="IPR036554">
    <property type="entry name" value="GHMP_kinase_C_sf"/>
</dbReference>
<dbReference type="EMBL" id="JXBB01000003">
    <property type="protein sequence ID" value="OAR05227.1"/>
    <property type="molecule type" value="Genomic_DNA"/>
</dbReference>
<proteinExistence type="inferred from homology"/>
<comment type="pathway">
    <text evidence="1 13">Amino-acid biosynthesis; L-threonine biosynthesis; L-threonine from L-aspartate: step 4/5.</text>
</comment>
<dbReference type="GO" id="GO:0005524">
    <property type="term" value="F:ATP binding"/>
    <property type="evidence" value="ECO:0007669"/>
    <property type="project" value="UniProtKB-UniRule"/>
</dbReference>
<evidence type="ECO:0000259" key="15">
    <source>
        <dbReference type="Pfam" id="PF08544"/>
    </source>
</evidence>
<evidence type="ECO:0000256" key="8">
    <source>
        <dbReference type="ARBA" id="ARBA00022741"/>
    </source>
</evidence>
<dbReference type="Proteomes" id="UP000243024">
    <property type="component" value="Unassembled WGS sequence"/>
</dbReference>
<dbReference type="AlphaFoldDB" id="A0A179IRA6"/>
<evidence type="ECO:0000313" key="17">
    <source>
        <dbReference type="Proteomes" id="UP000243024"/>
    </source>
</evidence>
<evidence type="ECO:0000256" key="7">
    <source>
        <dbReference type="ARBA" id="ARBA00022697"/>
    </source>
</evidence>
<keyword evidence="6 13" id="KW-0808">Transferase</keyword>
<evidence type="ECO:0000256" key="5">
    <source>
        <dbReference type="ARBA" id="ARBA00022605"/>
    </source>
</evidence>
<evidence type="ECO:0000256" key="2">
    <source>
        <dbReference type="ARBA" id="ARBA00007370"/>
    </source>
</evidence>
<evidence type="ECO:0000256" key="11">
    <source>
        <dbReference type="ARBA" id="ARBA00049375"/>
    </source>
</evidence>
<feature type="binding site" evidence="13">
    <location>
        <begin position="127"/>
        <end position="137"/>
    </location>
    <ligand>
        <name>ATP</name>
        <dbReference type="ChEBI" id="CHEBI:30616"/>
    </ligand>
</feature>
<evidence type="ECO:0000256" key="4">
    <source>
        <dbReference type="ARBA" id="ARBA00017858"/>
    </source>
</evidence>
<dbReference type="Gene3D" id="3.30.70.890">
    <property type="entry name" value="GHMP kinase, C-terminal domain"/>
    <property type="match status" value="1"/>
</dbReference>
<protein>
    <recommendedName>
        <fullName evidence="4 13">Homoserine kinase</fullName>
        <shortName evidence="13">HK</shortName>
        <shortName evidence="13">HSK</shortName>
        <ecNumber evidence="3 13">2.7.1.39</ecNumber>
    </recommendedName>
</protein>
<dbReference type="PRINTS" id="PR00958">
    <property type="entry name" value="HOMSERKINASE"/>
</dbReference>
<comment type="catalytic activity">
    <reaction evidence="11 13">
        <text>L-homoserine + ATP = O-phospho-L-homoserine + ADP + H(+)</text>
        <dbReference type="Rhea" id="RHEA:13985"/>
        <dbReference type="ChEBI" id="CHEBI:15378"/>
        <dbReference type="ChEBI" id="CHEBI:30616"/>
        <dbReference type="ChEBI" id="CHEBI:57476"/>
        <dbReference type="ChEBI" id="CHEBI:57590"/>
        <dbReference type="ChEBI" id="CHEBI:456216"/>
        <dbReference type="EC" id="2.7.1.39"/>
    </reaction>
</comment>
<comment type="subcellular location">
    <subcellularLocation>
        <location evidence="13">Cytoplasm</location>
    </subcellularLocation>
</comment>
<dbReference type="HAMAP" id="MF_00384">
    <property type="entry name" value="Homoser_kinase"/>
    <property type="match status" value="1"/>
</dbReference>
<dbReference type="GO" id="GO:0009088">
    <property type="term" value="P:threonine biosynthetic process"/>
    <property type="evidence" value="ECO:0007669"/>
    <property type="project" value="UniProtKB-UniRule"/>
</dbReference>
<evidence type="ECO:0000256" key="9">
    <source>
        <dbReference type="ARBA" id="ARBA00022777"/>
    </source>
</evidence>
<keyword evidence="7 13" id="KW-0791">Threonine biosynthesis</keyword>
<reference evidence="16 17" key="1">
    <citation type="submission" date="2015-09" db="EMBL/GenBank/DDBJ databases">
        <title>Draft genome sequence of Hydrogenibacillus schlegelii DSM 2000.</title>
        <authorList>
            <person name="Hemp J."/>
        </authorList>
    </citation>
    <scope>NUCLEOTIDE SEQUENCE [LARGE SCALE GENOMIC DNA]</scope>
    <source>
        <strain evidence="16 17">MA 48</strain>
    </source>
</reference>
<organism evidence="16 17">
    <name type="scientific">Hydrogenibacillus schlegelii</name>
    <name type="common">Bacillus schlegelii</name>
    <dbReference type="NCBI Taxonomy" id="1484"/>
    <lineage>
        <taxon>Bacteria</taxon>
        <taxon>Bacillati</taxon>
        <taxon>Bacillota</taxon>
        <taxon>Bacilli</taxon>
        <taxon>Bacillales</taxon>
        <taxon>Bacillales Family X. Incertae Sedis</taxon>
        <taxon>Hydrogenibacillus</taxon>
    </lineage>
</organism>
<evidence type="ECO:0000256" key="1">
    <source>
        <dbReference type="ARBA" id="ARBA00005015"/>
    </source>
</evidence>
<dbReference type="NCBIfam" id="TIGR00191">
    <property type="entry name" value="thrB"/>
    <property type="match status" value="1"/>
</dbReference>